<comment type="function">
    <text evidence="20">ATP-dependent DNA helicase important for chromosome transmission and normal cell cycle progression in G(2)/M. May have a role in changing DNA topology to allow the loading of proteins involved in maintaining sister chromatid cohesion in the vicinity of the centromeres. Has a specific role in chromosome segregation during meiosis II.</text>
</comment>
<dbReference type="EMBL" id="LT554414">
    <property type="protein sequence ID" value="SAM04745.1"/>
    <property type="molecule type" value="Genomic_DNA"/>
</dbReference>
<dbReference type="SMART" id="SM00487">
    <property type="entry name" value="DEXDc"/>
    <property type="match status" value="1"/>
</dbReference>
<organism evidence="24">
    <name type="scientific">Absidia glauca</name>
    <name type="common">Pin mould</name>
    <dbReference type="NCBI Taxonomy" id="4829"/>
    <lineage>
        <taxon>Eukaryota</taxon>
        <taxon>Fungi</taxon>
        <taxon>Fungi incertae sedis</taxon>
        <taxon>Mucoromycota</taxon>
        <taxon>Mucoromycotina</taxon>
        <taxon>Mucoromycetes</taxon>
        <taxon>Mucorales</taxon>
        <taxon>Cunninghamellaceae</taxon>
        <taxon>Absidia</taxon>
    </lineage>
</organism>
<evidence type="ECO:0000256" key="11">
    <source>
        <dbReference type="ARBA" id="ARBA00023004"/>
    </source>
</evidence>
<dbReference type="Pfam" id="PF13307">
    <property type="entry name" value="Helicase_C_2"/>
    <property type="match status" value="1"/>
</dbReference>
<dbReference type="GO" id="GO:0034085">
    <property type="term" value="P:establishment of sister chromatid cohesion"/>
    <property type="evidence" value="ECO:0007669"/>
    <property type="project" value="TreeGrafter"/>
</dbReference>
<dbReference type="Gene3D" id="3.40.50.300">
    <property type="entry name" value="P-loop containing nucleotide triphosphate hydrolases"/>
    <property type="match status" value="3"/>
</dbReference>
<comment type="cofactor">
    <cofactor evidence="1">
        <name>[4Fe-4S] cluster</name>
        <dbReference type="ChEBI" id="CHEBI:49883"/>
    </cofactor>
</comment>
<evidence type="ECO:0000256" key="9">
    <source>
        <dbReference type="ARBA" id="ARBA00022806"/>
    </source>
</evidence>
<dbReference type="InterPro" id="IPR045028">
    <property type="entry name" value="DinG/Rad3-like"/>
</dbReference>
<evidence type="ECO:0000256" key="21">
    <source>
        <dbReference type="ARBA" id="ARBA00048954"/>
    </source>
</evidence>
<keyword evidence="15" id="KW-0131">Cell cycle</keyword>
<dbReference type="SMART" id="SM00491">
    <property type="entry name" value="HELICc2"/>
    <property type="match status" value="1"/>
</dbReference>
<keyword evidence="8" id="KW-0378">Hydrolase</keyword>
<evidence type="ECO:0000313" key="25">
    <source>
        <dbReference type="Proteomes" id="UP000078561"/>
    </source>
</evidence>
<evidence type="ECO:0000313" key="24">
    <source>
        <dbReference type="EMBL" id="SAM04745.1"/>
    </source>
</evidence>
<evidence type="ECO:0000256" key="6">
    <source>
        <dbReference type="ARBA" id="ARBA00022723"/>
    </source>
</evidence>
<dbReference type="STRING" id="4829.A0A163K119"/>
<evidence type="ECO:0000256" key="4">
    <source>
        <dbReference type="ARBA" id="ARBA00016387"/>
    </source>
</evidence>
<evidence type="ECO:0000256" key="20">
    <source>
        <dbReference type="ARBA" id="ARBA00045702"/>
    </source>
</evidence>
<reference evidence="24" key="1">
    <citation type="submission" date="2016-04" db="EMBL/GenBank/DDBJ databases">
        <authorList>
            <person name="Evans L.H."/>
            <person name="Alamgir A."/>
            <person name="Owens N."/>
            <person name="Weber N.D."/>
            <person name="Virtaneva K."/>
            <person name="Barbian K."/>
            <person name="Babar A."/>
            <person name="Rosenke K."/>
        </authorList>
    </citation>
    <scope>NUCLEOTIDE SEQUENCE [LARGE SCALE GENOMIC DNA]</scope>
    <source>
        <strain evidence="24">CBS 101.48</strain>
    </source>
</reference>
<dbReference type="PROSITE" id="PS51193">
    <property type="entry name" value="HELICASE_ATP_BIND_2"/>
    <property type="match status" value="1"/>
</dbReference>
<dbReference type="InterPro" id="IPR006554">
    <property type="entry name" value="Helicase-like_DEXD_c2"/>
</dbReference>
<dbReference type="GO" id="GO:0005524">
    <property type="term" value="F:ATP binding"/>
    <property type="evidence" value="ECO:0007669"/>
    <property type="project" value="UniProtKB-KW"/>
</dbReference>
<evidence type="ECO:0000256" key="17">
    <source>
        <dbReference type="ARBA" id="ARBA00044969"/>
    </source>
</evidence>
<protein>
    <recommendedName>
        <fullName evidence="5">ATP-dependent DNA helicase CHL1</fullName>
        <ecNumber evidence="17">5.6.2.3</ecNumber>
    </recommendedName>
    <alternativeName>
        <fullName evidence="4">ATP-dependent DNA helicase chl1</fullName>
    </alternativeName>
    <alternativeName>
        <fullName evidence="16">Chromosome loss protein 1</fullName>
    </alternativeName>
    <alternativeName>
        <fullName evidence="18 19">DNA 5'-3' helicase CHL1</fullName>
    </alternativeName>
</protein>
<dbReference type="Pfam" id="PF06733">
    <property type="entry name" value="DEAD_2"/>
    <property type="match status" value="1"/>
</dbReference>
<comment type="similarity">
    <text evidence="3">Belongs to the DEAD box helicase family. DEAH subfamily. DDX11/CHL1 sub-subfamily.</text>
</comment>
<dbReference type="SUPFAM" id="SSF52540">
    <property type="entry name" value="P-loop containing nucleoside triphosphate hydrolases"/>
    <property type="match status" value="1"/>
</dbReference>
<dbReference type="OMA" id="QTHQFRD"/>
<evidence type="ECO:0000256" key="15">
    <source>
        <dbReference type="ARBA" id="ARBA00023306"/>
    </source>
</evidence>
<dbReference type="InParanoid" id="A0A163K119"/>
<dbReference type="GO" id="GO:0046872">
    <property type="term" value="F:metal ion binding"/>
    <property type="evidence" value="ECO:0007669"/>
    <property type="project" value="UniProtKB-KW"/>
</dbReference>
<dbReference type="SMART" id="SM00488">
    <property type="entry name" value="DEXDc2"/>
    <property type="match status" value="1"/>
</dbReference>
<keyword evidence="13" id="KW-0413">Isomerase</keyword>
<dbReference type="InterPro" id="IPR013020">
    <property type="entry name" value="Rad3/Chl1-like"/>
</dbReference>
<evidence type="ECO:0000256" key="12">
    <source>
        <dbReference type="ARBA" id="ARBA00023014"/>
    </source>
</evidence>
<evidence type="ECO:0000256" key="10">
    <source>
        <dbReference type="ARBA" id="ARBA00022840"/>
    </source>
</evidence>
<evidence type="ECO:0000256" key="2">
    <source>
        <dbReference type="ARBA" id="ARBA00004123"/>
    </source>
</evidence>
<evidence type="ECO:0000256" key="5">
    <source>
        <dbReference type="ARBA" id="ARBA00017386"/>
    </source>
</evidence>
<evidence type="ECO:0000256" key="16">
    <source>
        <dbReference type="ARBA" id="ARBA00029709"/>
    </source>
</evidence>
<keyword evidence="25" id="KW-1185">Reference proteome</keyword>
<evidence type="ECO:0000256" key="3">
    <source>
        <dbReference type="ARBA" id="ARBA00008435"/>
    </source>
</evidence>
<dbReference type="GO" id="GO:0043139">
    <property type="term" value="F:5'-3' DNA helicase activity"/>
    <property type="evidence" value="ECO:0007669"/>
    <property type="project" value="UniProtKB-EC"/>
</dbReference>
<dbReference type="InterPro" id="IPR006555">
    <property type="entry name" value="ATP-dep_Helicase_C"/>
</dbReference>
<sequence>MSNHDNFGFPFEPYVIQKDFMNALYKVLSDGKIGIFESPTGTGKSLSLICGSLQWLTDHGDERADATTKSSDTVHATQETDDEPDWVKAFQMDNKQQEQHARQLEKKQDLQRRIDHVRLYDKSASTNLSDVNGKTVSVSKKVKKSRSNTNDDDEFLLEEYHSDVDDDEGSGGNKDGKEKAGATRTLDSNLSKEVQELLASLNAREGSKEGKDDEKLDDQDDHDFGQIKVFYASRTHSQLSQFINEVRKTKHAENIWSISLGSRKNLCINKKVNSLGSVHRINEACLDLQKKDKERCVYLPAQTEKGLWEKFEEHALAHTQDIEDLYKTGKHLNICPYYGSRQTTKPAQLVVLPYQHLLHSSTRDSLGISLKGNIVIIDEAHNLMETISAIHTVTIGLDQLTLTLAQIRMYLEKYLSRLLGRNTIYIKQIITILKSFVRLLESKDQKNAVMPVNEFIHQIGIDHFNLFKIQSYLETSQLARKLNGFYEKVREQQQADYQKERLKNPSATAPTLATKAYESSSSMPTLHQFESLMMCLTHPDTDGRMVITFGGGVDDPSAGPQIKYMLLNPADAFKPIVDDARSIILAGGTMEPVSDFLNGLFPNTPSDHIDHFSCGHIIPSENLLTMTVDQGPSGKQLLFNYENREDVQLIDEIGRCLISLCKVVPDGMVCFFASFTYLETVYKRWATAASGNILEELEKRKKVFKEPRESNKVDSTLRDYSLYIDSKTTGMQNGAMLLSVVNGKMSEGINFSDRLGRCVVMIGLPFPNRFSVELNEKIKYADSQAAIRGNRSARLGQEYYENLCMRGVNQSIGRAIRHKDDFATIVLLDKRYASPRIMKKLPGWIGSSIEHCDNMGKVMGKSAKFFIHKKKKS</sequence>
<dbReference type="GO" id="GO:0006139">
    <property type="term" value="P:nucleobase-containing compound metabolic process"/>
    <property type="evidence" value="ECO:0007669"/>
    <property type="project" value="InterPro"/>
</dbReference>
<dbReference type="GO" id="GO:0051536">
    <property type="term" value="F:iron-sulfur cluster binding"/>
    <property type="evidence" value="ECO:0007669"/>
    <property type="project" value="UniProtKB-KW"/>
</dbReference>
<feature type="region of interest" description="Disordered" evidence="22">
    <location>
        <begin position="62"/>
        <end position="84"/>
    </location>
</feature>
<feature type="domain" description="Helicase ATP-binding" evidence="23">
    <location>
        <begin position="3"/>
        <end position="430"/>
    </location>
</feature>
<evidence type="ECO:0000256" key="8">
    <source>
        <dbReference type="ARBA" id="ARBA00022801"/>
    </source>
</evidence>
<dbReference type="InterPro" id="IPR014001">
    <property type="entry name" value="Helicase_ATP-bd"/>
</dbReference>
<feature type="compositionally biased region" description="Basic and acidic residues" evidence="22">
    <location>
        <begin position="205"/>
        <end position="214"/>
    </location>
</feature>
<dbReference type="EC" id="5.6.2.3" evidence="17"/>
<dbReference type="GO" id="GO:0003677">
    <property type="term" value="F:DNA binding"/>
    <property type="evidence" value="ECO:0007669"/>
    <property type="project" value="InterPro"/>
</dbReference>
<feature type="region of interest" description="Disordered" evidence="22">
    <location>
        <begin position="201"/>
        <end position="220"/>
    </location>
</feature>
<keyword evidence="10" id="KW-0067">ATP-binding</keyword>
<evidence type="ECO:0000256" key="18">
    <source>
        <dbReference type="ARBA" id="ARBA00044998"/>
    </source>
</evidence>
<evidence type="ECO:0000256" key="19">
    <source>
        <dbReference type="ARBA" id="ARBA00045008"/>
    </source>
</evidence>
<dbReference type="PANTHER" id="PTHR11472:SF41">
    <property type="entry name" value="ATP-DEPENDENT DNA HELICASE DDX11-RELATED"/>
    <property type="match status" value="1"/>
</dbReference>
<dbReference type="GO" id="GO:0005634">
    <property type="term" value="C:nucleus"/>
    <property type="evidence" value="ECO:0007669"/>
    <property type="project" value="UniProtKB-SubCell"/>
</dbReference>
<dbReference type="OrthoDB" id="267079at2759"/>
<dbReference type="InterPro" id="IPR010614">
    <property type="entry name" value="RAD3-like_helicase_DEAD"/>
</dbReference>
<evidence type="ECO:0000256" key="22">
    <source>
        <dbReference type="SAM" id="MobiDB-lite"/>
    </source>
</evidence>
<evidence type="ECO:0000256" key="7">
    <source>
        <dbReference type="ARBA" id="ARBA00022741"/>
    </source>
</evidence>
<evidence type="ECO:0000256" key="1">
    <source>
        <dbReference type="ARBA" id="ARBA00001966"/>
    </source>
</evidence>
<feature type="compositionally biased region" description="Polar residues" evidence="22">
    <location>
        <begin position="67"/>
        <end position="77"/>
    </location>
</feature>
<keyword evidence="14" id="KW-0539">Nucleus</keyword>
<dbReference type="FunCoup" id="A0A163K119">
    <property type="interactions" value="867"/>
</dbReference>
<keyword evidence="6" id="KW-0479">Metal-binding</keyword>
<dbReference type="InterPro" id="IPR027417">
    <property type="entry name" value="P-loop_NTPase"/>
</dbReference>
<dbReference type="PANTHER" id="PTHR11472">
    <property type="entry name" value="DNA REPAIR DEAD HELICASE RAD3/XP-D SUBFAMILY MEMBER"/>
    <property type="match status" value="1"/>
</dbReference>
<name>A0A163K119_ABSGL</name>
<dbReference type="FunFam" id="3.40.50.300:FF:001372">
    <property type="entry name" value="ATP-dependent DNA helicase chl1"/>
    <property type="match status" value="1"/>
</dbReference>
<comment type="subcellular location">
    <subcellularLocation>
        <location evidence="2">Nucleus</location>
    </subcellularLocation>
</comment>
<keyword evidence="11" id="KW-0408">Iron</keyword>
<keyword evidence="12" id="KW-0411">Iron-sulfur</keyword>
<dbReference type="GO" id="GO:0016818">
    <property type="term" value="F:hydrolase activity, acting on acid anhydrides, in phosphorus-containing anhydrides"/>
    <property type="evidence" value="ECO:0007669"/>
    <property type="project" value="InterPro"/>
</dbReference>
<dbReference type="AlphaFoldDB" id="A0A163K119"/>
<keyword evidence="7" id="KW-0547">Nucleotide-binding</keyword>
<feature type="region of interest" description="Disordered" evidence="22">
    <location>
        <begin position="128"/>
        <end position="189"/>
    </location>
</feature>
<dbReference type="CDD" id="cd18788">
    <property type="entry name" value="SF2_C_XPD"/>
    <property type="match status" value="1"/>
</dbReference>
<dbReference type="Proteomes" id="UP000078561">
    <property type="component" value="Unassembled WGS sequence"/>
</dbReference>
<comment type="catalytic activity">
    <reaction evidence="21">
        <text>ATP + H2O = ADP + phosphate + H(+)</text>
        <dbReference type="Rhea" id="RHEA:13065"/>
        <dbReference type="ChEBI" id="CHEBI:15377"/>
        <dbReference type="ChEBI" id="CHEBI:15378"/>
        <dbReference type="ChEBI" id="CHEBI:30616"/>
        <dbReference type="ChEBI" id="CHEBI:43474"/>
        <dbReference type="ChEBI" id="CHEBI:456216"/>
        <dbReference type="EC" id="5.6.2.3"/>
    </reaction>
</comment>
<dbReference type="InterPro" id="IPR014013">
    <property type="entry name" value="Helic_SF1/SF2_ATP-bd_DinG/Rad3"/>
</dbReference>
<gene>
    <name evidence="24" type="primary">ABSGL_10611.1 scaffold 12026</name>
</gene>
<proteinExistence type="inferred from homology"/>
<dbReference type="NCBIfam" id="TIGR00604">
    <property type="entry name" value="rad3"/>
    <property type="match status" value="1"/>
</dbReference>
<evidence type="ECO:0000256" key="14">
    <source>
        <dbReference type="ARBA" id="ARBA00023242"/>
    </source>
</evidence>
<keyword evidence="9" id="KW-0347">Helicase</keyword>
<evidence type="ECO:0000259" key="23">
    <source>
        <dbReference type="PROSITE" id="PS51193"/>
    </source>
</evidence>
<accession>A0A163K119</accession>
<evidence type="ECO:0000256" key="13">
    <source>
        <dbReference type="ARBA" id="ARBA00023235"/>
    </source>
</evidence>